<evidence type="ECO:0000256" key="1">
    <source>
        <dbReference type="ARBA" id="ARBA00004496"/>
    </source>
</evidence>
<feature type="domain" description="Thioredoxin" evidence="7">
    <location>
        <begin position="7"/>
        <end position="125"/>
    </location>
</feature>
<organism evidence="8 9">
    <name type="scientific">Daphnia galeata</name>
    <dbReference type="NCBI Taxonomy" id="27404"/>
    <lineage>
        <taxon>Eukaryota</taxon>
        <taxon>Metazoa</taxon>
        <taxon>Ecdysozoa</taxon>
        <taxon>Arthropoda</taxon>
        <taxon>Crustacea</taxon>
        <taxon>Branchiopoda</taxon>
        <taxon>Diplostraca</taxon>
        <taxon>Cladocera</taxon>
        <taxon>Anomopoda</taxon>
        <taxon>Daphniidae</taxon>
        <taxon>Daphnia</taxon>
    </lineage>
</organism>
<evidence type="ECO:0000313" key="8">
    <source>
        <dbReference type="EMBL" id="CAH0104461.1"/>
    </source>
</evidence>
<evidence type="ECO:0000256" key="4">
    <source>
        <dbReference type="ARBA" id="ARBA00022490"/>
    </source>
</evidence>
<dbReference type="PANTHER" id="PTHR12452:SF0">
    <property type="entry name" value="THIOREDOXIN DOMAIN-CONTAINING PROTEIN 17"/>
    <property type="match status" value="1"/>
</dbReference>
<keyword evidence="5" id="KW-1015">Disulfide bond</keyword>
<dbReference type="Pfam" id="PF06110">
    <property type="entry name" value="TXD17-like_Trx"/>
    <property type="match status" value="1"/>
</dbReference>
<evidence type="ECO:0000256" key="6">
    <source>
        <dbReference type="ARBA" id="ARBA00023284"/>
    </source>
</evidence>
<gene>
    <name evidence="8" type="ORF">DGAL_LOCUS7367</name>
</gene>
<comment type="subcellular location">
    <subcellularLocation>
        <location evidence="1">Cytoplasm</location>
    </subcellularLocation>
</comment>
<dbReference type="CDD" id="cd02952">
    <property type="entry name" value="TRP14_like"/>
    <property type="match status" value="1"/>
</dbReference>
<dbReference type="AlphaFoldDB" id="A0A8J2RJK3"/>
<dbReference type="Gene3D" id="3.40.30.10">
    <property type="entry name" value="Glutaredoxin"/>
    <property type="match status" value="1"/>
</dbReference>
<comment type="similarity">
    <text evidence="2">Belongs to the thioredoxin family.</text>
</comment>
<dbReference type="Proteomes" id="UP000789390">
    <property type="component" value="Unassembled WGS sequence"/>
</dbReference>
<evidence type="ECO:0000313" key="9">
    <source>
        <dbReference type="Proteomes" id="UP000789390"/>
    </source>
</evidence>
<accession>A0A8J2RJK3</accession>
<comment type="caution">
    <text evidence="8">The sequence shown here is derived from an EMBL/GenBank/DDBJ whole genome shotgun (WGS) entry which is preliminary data.</text>
</comment>
<evidence type="ECO:0000256" key="3">
    <source>
        <dbReference type="ARBA" id="ARBA00016949"/>
    </source>
</evidence>
<dbReference type="FunFam" id="3.40.30.10:FF:000124">
    <property type="entry name" value="Thioredoxin domain-containing 17"/>
    <property type="match status" value="1"/>
</dbReference>
<proteinExistence type="inferred from homology"/>
<dbReference type="InterPro" id="IPR010357">
    <property type="entry name" value="TXNDC17_dom"/>
</dbReference>
<protein>
    <recommendedName>
        <fullName evidence="3">Thioredoxin domain-containing protein 17</fullName>
    </recommendedName>
</protein>
<dbReference type="GO" id="GO:0047134">
    <property type="term" value="F:protein-disulfide reductase [NAD(P)H] activity"/>
    <property type="evidence" value="ECO:0007669"/>
    <property type="project" value="InterPro"/>
</dbReference>
<keyword evidence="9" id="KW-1185">Reference proteome</keyword>
<sequence length="125" mass="14066">MVLKLKAEGFQEFQAILNDIASKKSEDIFILFSGSKDTTGQSWCPDCVEAEPVIEKALESAPEDAVFVYVGVGDKSFWKDSNCVFRTDSKTKLTCIPTLLKWGTNKRLLDNQCNKLDTVLMMFED</sequence>
<keyword evidence="6" id="KW-0676">Redox-active center</keyword>
<dbReference type="SUPFAM" id="SSF52833">
    <property type="entry name" value="Thioredoxin-like"/>
    <property type="match status" value="1"/>
</dbReference>
<dbReference type="EMBL" id="CAKKLH010000142">
    <property type="protein sequence ID" value="CAH0104461.1"/>
    <property type="molecule type" value="Genomic_DNA"/>
</dbReference>
<dbReference type="OrthoDB" id="78947at2759"/>
<evidence type="ECO:0000256" key="2">
    <source>
        <dbReference type="ARBA" id="ARBA00008987"/>
    </source>
</evidence>
<dbReference type="InterPro" id="IPR045108">
    <property type="entry name" value="TXNDC17-like"/>
</dbReference>
<keyword evidence="4" id="KW-0963">Cytoplasm</keyword>
<dbReference type="InterPro" id="IPR036249">
    <property type="entry name" value="Thioredoxin-like_sf"/>
</dbReference>
<reference evidence="8" key="1">
    <citation type="submission" date="2021-11" db="EMBL/GenBank/DDBJ databases">
        <authorList>
            <person name="Schell T."/>
        </authorList>
    </citation>
    <scope>NUCLEOTIDE SEQUENCE</scope>
    <source>
        <strain evidence="8">M5</strain>
    </source>
</reference>
<evidence type="ECO:0000256" key="5">
    <source>
        <dbReference type="ARBA" id="ARBA00023157"/>
    </source>
</evidence>
<evidence type="ECO:0000259" key="7">
    <source>
        <dbReference type="Pfam" id="PF06110"/>
    </source>
</evidence>
<dbReference type="GO" id="GO:0005829">
    <property type="term" value="C:cytosol"/>
    <property type="evidence" value="ECO:0007669"/>
    <property type="project" value="TreeGrafter"/>
</dbReference>
<dbReference type="PANTHER" id="PTHR12452">
    <property type="entry name" value="42-9-9 PROTEIN-RELATED"/>
    <property type="match status" value="1"/>
</dbReference>
<name>A0A8J2RJK3_9CRUS</name>